<dbReference type="OrthoDB" id="9813510at2"/>
<keyword evidence="5" id="KW-0804">Transcription</keyword>
<evidence type="ECO:0000256" key="7">
    <source>
        <dbReference type="ARBA" id="ARBA00033135"/>
    </source>
</evidence>
<evidence type="ECO:0000256" key="6">
    <source>
        <dbReference type="ARBA" id="ARBA00029628"/>
    </source>
</evidence>
<evidence type="ECO:0000313" key="8">
    <source>
        <dbReference type="EMBL" id="PZA18504.1"/>
    </source>
</evidence>
<dbReference type="InterPro" id="IPR002712">
    <property type="entry name" value="CcdB"/>
</dbReference>
<dbReference type="AlphaFoldDB" id="A0A323V197"/>
<gene>
    <name evidence="8" type="ORF">DNK49_02975</name>
</gene>
<evidence type="ECO:0000256" key="1">
    <source>
        <dbReference type="ARBA" id="ARBA00005230"/>
    </source>
</evidence>
<dbReference type="EMBL" id="QKOE01000001">
    <property type="protein sequence ID" value="PZA18504.1"/>
    <property type="molecule type" value="Genomic_DNA"/>
</dbReference>
<keyword evidence="4" id="KW-0805">Transcription regulation</keyword>
<evidence type="ECO:0000256" key="2">
    <source>
        <dbReference type="ARBA" id="ARBA00015075"/>
    </source>
</evidence>
<evidence type="ECO:0000313" key="9">
    <source>
        <dbReference type="Proteomes" id="UP000248259"/>
    </source>
</evidence>
<reference evidence="8 9" key="1">
    <citation type="submission" date="2018-06" db="EMBL/GenBank/DDBJ databases">
        <title>Azoarcus communis strain SWub3 genome.</title>
        <authorList>
            <person name="Zorraquino Salvo V."/>
            <person name="Toubiana D."/>
            <person name="Blumwald E."/>
        </authorList>
    </citation>
    <scope>NUCLEOTIDE SEQUENCE [LARGE SCALE GENOMIC DNA]</scope>
    <source>
        <strain evidence="8 9">SWub3</strain>
    </source>
</reference>
<evidence type="ECO:0000256" key="5">
    <source>
        <dbReference type="ARBA" id="ARBA00023163"/>
    </source>
</evidence>
<dbReference type="Gene3D" id="2.30.30.110">
    <property type="match status" value="1"/>
</dbReference>
<keyword evidence="3" id="KW-0678">Repressor</keyword>
<proteinExistence type="inferred from homology"/>
<sequence length="105" mass="11678">MARFDVYRNTGTLAAEVPYLVVVQADLLDALDSRVVVPLRRRDRFSTVKVPHRLMPVIELEGVACLLEVPKLAAVPARMLRDKVCSVADHQADITAALDFVFQGF</sequence>
<accession>A0A323V197</accession>
<evidence type="ECO:0000256" key="4">
    <source>
        <dbReference type="ARBA" id="ARBA00023015"/>
    </source>
</evidence>
<name>A0A323V197_9RHOO</name>
<comment type="caution">
    <text evidence="8">The sequence shown here is derived from an EMBL/GenBank/DDBJ whole genome shotgun (WGS) entry which is preliminary data.</text>
</comment>
<protein>
    <recommendedName>
        <fullName evidence="2">Toxin CcdB</fullName>
    </recommendedName>
    <alternativeName>
        <fullName evidence="7">Cytotoxic protein CcdB</fullName>
    </alternativeName>
    <alternativeName>
        <fullName evidence="6">Protein LetD</fullName>
    </alternativeName>
</protein>
<dbReference type="Proteomes" id="UP000248259">
    <property type="component" value="Unassembled WGS sequence"/>
</dbReference>
<comment type="similarity">
    <text evidence="1">Belongs to the CcdB toxin family.</text>
</comment>
<dbReference type="Pfam" id="PF01845">
    <property type="entry name" value="CcdB"/>
    <property type="match status" value="1"/>
</dbReference>
<dbReference type="GO" id="GO:0006276">
    <property type="term" value="P:plasmid maintenance"/>
    <property type="evidence" value="ECO:0007669"/>
    <property type="project" value="InterPro"/>
</dbReference>
<dbReference type="SUPFAM" id="SSF50118">
    <property type="entry name" value="Cell growth inhibitor/plasmid maintenance toxic component"/>
    <property type="match status" value="1"/>
</dbReference>
<keyword evidence="9" id="KW-1185">Reference proteome</keyword>
<organism evidence="8 9">
    <name type="scientific">Parazoarcus communis SWub3 = DSM 12120</name>
    <dbReference type="NCBI Taxonomy" id="1121029"/>
    <lineage>
        <taxon>Bacteria</taxon>
        <taxon>Pseudomonadati</taxon>
        <taxon>Pseudomonadota</taxon>
        <taxon>Betaproteobacteria</taxon>
        <taxon>Rhodocyclales</taxon>
        <taxon>Zoogloeaceae</taxon>
        <taxon>Parazoarcus</taxon>
    </lineage>
</organism>
<dbReference type="GO" id="GO:0008657">
    <property type="term" value="F:DNA topoisomerase type II (double strand cut, ATP-hydrolyzing) inhibitor activity"/>
    <property type="evidence" value="ECO:0007669"/>
    <property type="project" value="InterPro"/>
</dbReference>
<dbReference type="InterPro" id="IPR011067">
    <property type="entry name" value="Plasmid_toxin/cell-grow_inhib"/>
</dbReference>
<evidence type="ECO:0000256" key="3">
    <source>
        <dbReference type="ARBA" id="ARBA00022491"/>
    </source>
</evidence>